<evidence type="ECO:0008006" key="5">
    <source>
        <dbReference type="Google" id="ProtNLM"/>
    </source>
</evidence>
<evidence type="ECO:0000313" key="4">
    <source>
        <dbReference type="Proteomes" id="UP001620626"/>
    </source>
</evidence>
<dbReference type="PANTHER" id="PTHR45774">
    <property type="entry name" value="BTB/POZ DOMAIN-CONTAINING"/>
    <property type="match status" value="1"/>
</dbReference>
<accession>A0ABD2JIR4</accession>
<dbReference type="InterPro" id="IPR002083">
    <property type="entry name" value="MATH/TRAF_dom"/>
</dbReference>
<dbReference type="AlphaFoldDB" id="A0ABD2JIR4"/>
<dbReference type="InterPro" id="IPR000210">
    <property type="entry name" value="BTB/POZ_dom"/>
</dbReference>
<organism evidence="3 4">
    <name type="scientific">Heterodera trifolii</name>
    <dbReference type="NCBI Taxonomy" id="157864"/>
    <lineage>
        <taxon>Eukaryota</taxon>
        <taxon>Metazoa</taxon>
        <taxon>Ecdysozoa</taxon>
        <taxon>Nematoda</taxon>
        <taxon>Chromadorea</taxon>
        <taxon>Rhabditida</taxon>
        <taxon>Tylenchina</taxon>
        <taxon>Tylenchomorpha</taxon>
        <taxon>Tylenchoidea</taxon>
        <taxon>Heteroderidae</taxon>
        <taxon>Heteroderinae</taxon>
        <taxon>Heterodera</taxon>
    </lineage>
</organism>
<evidence type="ECO:0000259" key="1">
    <source>
        <dbReference type="PROSITE" id="PS50097"/>
    </source>
</evidence>
<name>A0ABD2JIR4_9BILA</name>
<dbReference type="Gene3D" id="1.25.40.420">
    <property type="match status" value="1"/>
</dbReference>
<dbReference type="SMART" id="SM00875">
    <property type="entry name" value="BACK"/>
    <property type="match status" value="1"/>
</dbReference>
<feature type="domain" description="BTB" evidence="1">
    <location>
        <begin position="25"/>
        <end position="97"/>
    </location>
</feature>
<dbReference type="Pfam" id="PF22486">
    <property type="entry name" value="MATH_2"/>
    <property type="match status" value="3"/>
</dbReference>
<dbReference type="Gene3D" id="2.60.210.10">
    <property type="entry name" value="Apoptosis, Tumor Necrosis Factor Receptor Associated Protein 2, Chain A"/>
    <property type="match status" value="3"/>
</dbReference>
<reference evidence="3 4" key="1">
    <citation type="submission" date="2024-10" db="EMBL/GenBank/DDBJ databases">
        <authorList>
            <person name="Kim D."/>
        </authorList>
    </citation>
    <scope>NUCLEOTIDE SEQUENCE [LARGE SCALE GENOMIC DNA]</scope>
    <source>
        <strain evidence="3">BH-2024</strain>
    </source>
</reference>
<sequence>MASLSSKSGNLKERMKHLLSTGDKSDVQFLVGEGEGKELFRAHKVIIGFFDVFKAMIDFDSKSERTENVPIEIPDISANAFKVMLSFIYTADLSELNGENAMDVFYAAKKYNIASLIDQSRQKIPLPNHNTVFLLYAQARLFDLEDIAKNCMAYIEKNGKVLFESEQFLQIDQNLLCEILDKLINTSELDIWEATFRWADEKCRQNAIECTGENCRSALGPALFKIRFPLITKEDQKYFPSGLLTTEEMLGIYQFHCHPPNSPGAFPLKFPSQGRICDRNEGILLLEIKELSQFARENFGTKRSSETVHIKGMPWKILAQIKKENDGTKKFLGFFLYCPASEEDQNWIYKCSATLRIISQMNGTKDWIGKFNDHIFNNKSRDWGFPNLITFEQLMDPSKGLYDEEGDQVTLAIQITEAEKLDSNPNKSNGTIVMEIEKFSEFAREFCGSERSSKNAVFIGGFPLKINAKIKWNKSEKCLGYFLEFAAPAKNVNLCPQQYSATFRIVSQKNGKRDLIGKLNGRNLENKSANLGFPNFIAFSELLDENKGLYVKEKNKVTLAIDVFVEGPKMDKFNSNPNKLSGQIVMEISKFSEFSQEIYGSERSSETVLIGGLPWKILAKRDQILRLFLWCVAPMKDENWSCKCSATIRIISQKSGTKDLKKKFKVKRLFNSESSSWAFSFHSRDLLDINHERNEFYNKNKDSLTVAIELNLARESVKKIKYLFNSFSK</sequence>
<dbReference type="InterPro" id="IPR008974">
    <property type="entry name" value="TRAF-like"/>
</dbReference>
<protein>
    <recommendedName>
        <fullName evidence="5">BTB domain-containing protein</fullName>
    </recommendedName>
</protein>
<dbReference type="Gene3D" id="3.30.710.10">
    <property type="entry name" value="Potassium Channel Kv1.1, Chain A"/>
    <property type="match status" value="1"/>
</dbReference>
<dbReference type="PANTHER" id="PTHR45774:SF3">
    <property type="entry name" value="BTB (POZ) DOMAIN-CONTAINING 2B-RELATED"/>
    <property type="match status" value="1"/>
</dbReference>
<dbReference type="SUPFAM" id="SSF54695">
    <property type="entry name" value="POZ domain"/>
    <property type="match status" value="1"/>
</dbReference>
<dbReference type="Proteomes" id="UP001620626">
    <property type="component" value="Unassembled WGS sequence"/>
</dbReference>
<gene>
    <name evidence="3" type="ORF">niasHT_028417</name>
</gene>
<dbReference type="PROSITE" id="PS50097">
    <property type="entry name" value="BTB"/>
    <property type="match status" value="1"/>
</dbReference>
<dbReference type="CDD" id="cd18186">
    <property type="entry name" value="BTB_POZ_ZBTB_KLHL-like"/>
    <property type="match status" value="1"/>
</dbReference>
<comment type="caution">
    <text evidence="3">The sequence shown here is derived from an EMBL/GenBank/DDBJ whole genome shotgun (WGS) entry which is preliminary data.</text>
</comment>
<dbReference type="SMART" id="SM00061">
    <property type="entry name" value="MATH"/>
    <property type="match status" value="2"/>
</dbReference>
<dbReference type="SUPFAM" id="SSF49599">
    <property type="entry name" value="TRAF domain-like"/>
    <property type="match status" value="3"/>
</dbReference>
<proteinExistence type="predicted"/>
<dbReference type="Pfam" id="PF07707">
    <property type="entry name" value="BACK"/>
    <property type="match status" value="1"/>
</dbReference>
<dbReference type="EMBL" id="JBICBT010000965">
    <property type="protein sequence ID" value="KAL3090460.1"/>
    <property type="molecule type" value="Genomic_DNA"/>
</dbReference>
<evidence type="ECO:0000259" key="2">
    <source>
        <dbReference type="PROSITE" id="PS50144"/>
    </source>
</evidence>
<evidence type="ECO:0000313" key="3">
    <source>
        <dbReference type="EMBL" id="KAL3090460.1"/>
    </source>
</evidence>
<dbReference type="Pfam" id="PF00651">
    <property type="entry name" value="BTB"/>
    <property type="match status" value="1"/>
</dbReference>
<keyword evidence="4" id="KW-1185">Reference proteome</keyword>
<feature type="domain" description="MATH" evidence="2">
    <location>
        <begin position="429"/>
        <end position="561"/>
    </location>
</feature>
<feature type="domain" description="MATH" evidence="2">
    <location>
        <begin position="281"/>
        <end position="413"/>
    </location>
</feature>
<dbReference type="PROSITE" id="PS50144">
    <property type="entry name" value="MATH"/>
    <property type="match status" value="2"/>
</dbReference>
<dbReference type="InterPro" id="IPR011333">
    <property type="entry name" value="SKP1/BTB/POZ_sf"/>
</dbReference>
<dbReference type="InterPro" id="IPR011705">
    <property type="entry name" value="BACK"/>
</dbReference>
<dbReference type="SMART" id="SM00225">
    <property type="entry name" value="BTB"/>
    <property type="match status" value="1"/>
</dbReference>